<protein>
    <recommendedName>
        <fullName evidence="3">non-reducing end alpha-L-arabinofuranosidase</fullName>
        <ecNumber evidence="3">3.2.1.55</ecNumber>
    </recommendedName>
</protein>
<name>A0A3G2JQS0_9ACTN</name>
<keyword evidence="5" id="KW-0732">Signal</keyword>
<dbReference type="Pfam" id="PF14200">
    <property type="entry name" value="RicinB_lectin_2"/>
    <property type="match status" value="2"/>
</dbReference>
<dbReference type="EMBL" id="CP033073">
    <property type="protein sequence ID" value="AYN43352.1"/>
    <property type="molecule type" value="Genomic_DNA"/>
</dbReference>
<dbReference type="Proteomes" id="UP000268329">
    <property type="component" value="Chromosome"/>
</dbReference>
<evidence type="ECO:0000259" key="8">
    <source>
        <dbReference type="SMART" id="SM00458"/>
    </source>
</evidence>
<feature type="domain" description="Ricin B lectin" evidence="8">
    <location>
        <begin position="47"/>
        <end position="183"/>
    </location>
</feature>
<keyword evidence="6" id="KW-0378">Hydrolase</keyword>
<dbReference type="SMART" id="SM00458">
    <property type="entry name" value="RICIN"/>
    <property type="match status" value="1"/>
</dbReference>
<keyword evidence="7" id="KW-0326">Glycosidase</keyword>
<evidence type="ECO:0000256" key="5">
    <source>
        <dbReference type="ARBA" id="ARBA00022729"/>
    </source>
</evidence>
<evidence type="ECO:0000313" key="10">
    <source>
        <dbReference type="Proteomes" id="UP000268329"/>
    </source>
</evidence>
<dbReference type="GO" id="GO:0046556">
    <property type="term" value="F:alpha-L-arabinofuranosidase activity"/>
    <property type="evidence" value="ECO:0007669"/>
    <property type="project" value="UniProtKB-EC"/>
</dbReference>
<comment type="subcellular location">
    <subcellularLocation>
        <location evidence="2">Secreted</location>
    </subcellularLocation>
</comment>
<dbReference type="PANTHER" id="PTHR40631:SF2">
    <property type="entry name" value="ALPHA-L-ARABINOFURANOSIDASE"/>
    <property type="match status" value="1"/>
</dbReference>
<evidence type="ECO:0000256" key="4">
    <source>
        <dbReference type="ARBA" id="ARBA00022525"/>
    </source>
</evidence>
<dbReference type="Pfam" id="PF03664">
    <property type="entry name" value="Glyco_hydro_62"/>
    <property type="match status" value="1"/>
</dbReference>
<dbReference type="Gene3D" id="2.115.10.20">
    <property type="entry name" value="Glycosyl hydrolase domain, family 43"/>
    <property type="match status" value="1"/>
</dbReference>
<dbReference type="SUPFAM" id="SSF75005">
    <property type="entry name" value="Arabinanase/levansucrase/invertase"/>
    <property type="match status" value="1"/>
</dbReference>
<dbReference type="OrthoDB" id="4241492at2"/>
<dbReference type="Gene3D" id="2.80.10.50">
    <property type="match status" value="2"/>
</dbReference>
<dbReference type="GO" id="GO:0046373">
    <property type="term" value="P:L-arabinose metabolic process"/>
    <property type="evidence" value="ECO:0007669"/>
    <property type="project" value="InterPro"/>
</dbReference>
<dbReference type="InterPro" id="IPR035992">
    <property type="entry name" value="Ricin_B-like_lectins"/>
</dbReference>
<proteinExistence type="predicted"/>
<organism evidence="9 10">
    <name type="scientific">Streptomyces dangxiongensis</name>
    <dbReference type="NCBI Taxonomy" id="1442032"/>
    <lineage>
        <taxon>Bacteria</taxon>
        <taxon>Bacillati</taxon>
        <taxon>Actinomycetota</taxon>
        <taxon>Actinomycetes</taxon>
        <taxon>Kitasatosporales</taxon>
        <taxon>Streptomycetaceae</taxon>
        <taxon>Streptomyces</taxon>
    </lineage>
</organism>
<evidence type="ECO:0000256" key="2">
    <source>
        <dbReference type="ARBA" id="ARBA00004613"/>
    </source>
</evidence>
<dbReference type="AlphaFoldDB" id="A0A3G2JQS0"/>
<keyword evidence="10" id="KW-1185">Reference proteome</keyword>
<dbReference type="PANTHER" id="PTHR40631">
    <property type="entry name" value="ALPHA-L-ARABINOFURANOSIDASE AXHA-2-RELATED"/>
    <property type="match status" value="1"/>
</dbReference>
<evidence type="ECO:0000256" key="1">
    <source>
        <dbReference type="ARBA" id="ARBA00001462"/>
    </source>
</evidence>
<dbReference type="KEGG" id="sdd:D9753_35925"/>
<sequence>MMAIGRAGATLPRERGVVALVVMAMVAAFLVVAGAPRASAATVDLDGWYVLVNHNSGKAMDDANFATGDGAAVVQWTRGDAANQQWRFLDSGGGYYRLQNRHSGKVLDDQGWSTTAGADIVQWSDQNATNQQFRLADSPGGYVRLINRHSGMAAELKDGSTADGSRVTQSWDWDGSNQQWQLVRVGNASTPSLPSTFKWSSSGVLAGPKPDAKHNTVAIKDFSVVRYDNEWLVYASAVGPNFGYGLETFKFGDWSQAASAPQTYLDEVSPMGPGYRAAPQVFYFAPQKLWYMVYQTGPPTYSTSTDPSNPASWSAPKTFIDNEPPIVQQYNGGWLDFWVICDTTDCHLFFTNNKGQLFRADTSLANFPNGFGNTTVALSDTASNLFEATNVYKVAGTNQYLLIVEAMAPSNGRRYFRSWTSTSLTGNWTPLAGTESSPFAGAKNVTFSGTPWTQDISHGEMVRAGNDQTLPIDPCNMRYAYQGVDPGATGDYNSLPWRMGLLTQTNSTC</sequence>
<evidence type="ECO:0000256" key="7">
    <source>
        <dbReference type="ARBA" id="ARBA00023295"/>
    </source>
</evidence>
<reference evidence="9 10" key="1">
    <citation type="submission" date="2018-10" db="EMBL/GenBank/DDBJ databases">
        <title>The genome of Streptomyces dangxiongensis Z022.</title>
        <authorList>
            <person name="Zhang B."/>
        </authorList>
    </citation>
    <scope>NUCLEOTIDE SEQUENCE [LARGE SCALE GENOMIC DNA]</scope>
    <source>
        <strain evidence="9 10">Z022</strain>
    </source>
</reference>
<dbReference type="PROSITE" id="PS50231">
    <property type="entry name" value="RICIN_B_LECTIN"/>
    <property type="match status" value="1"/>
</dbReference>
<dbReference type="InterPro" id="IPR023296">
    <property type="entry name" value="Glyco_hydro_beta-prop_sf"/>
</dbReference>
<accession>A0A3G2JQS0</accession>
<evidence type="ECO:0000313" key="9">
    <source>
        <dbReference type="EMBL" id="AYN43352.1"/>
    </source>
</evidence>
<dbReference type="SUPFAM" id="SSF50370">
    <property type="entry name" value="Ricin B-like lectins"/>
    <property type="match status" value="1"/>
</dbReference>
<gene>
    <name evidence="9" type="ORF">D9753_35925</name>
</gene>
<evidence type="ECO:0000256" key="3">
    <source>
        <dbReference type="ARBA" id="ARBA00012670"/>
    </source>
</evidence>
<evidence type="ECO:0000256" key="6">
    <source>
        <dbReference type="ARBA" id="ARBA00022801"/>
    </source>
</evidence>
<dbReference type="InterPro" id="IPR000772">
    <property type="entry name" value="Ricin_B_lectin"/>
</dbReference>
<dbReference type="CDD" id="cd08987">
    <property type="entry name" value="GH62"/>
    <property type="match status" value="1"/>
</dbReference>
<dbReference type="InterPro" id="IPR005193">
    <property type="entry name" value="GH62_arabinosidase"/>
</dbReference>
<dbReference type="GO" id="GO:0005576">
    <property type="term" value="C:extracellular region"/>
    <property type="evidence" value="ECO:0007669"/>
    <property type="project" value="UniProtKB-SubCell"/>
</dbReference>
<comment type="catalytic activity">
    <reaction evidence="1">
        <text>Hydrolysis of terminal non-reducing alpha-L-arabinofuranoside residues in alpha-L-arabinosides.</text>
        <dbReference type="EC" id="3.2.1.55"/>
    </reaction>
</comment>
<keyword evidence="4" id="KW-0964">Secreted</keyword>
<dbReference type="EC" id="3.2.1.55" evidence="3"/>